<feature type="active site" description="Proton donor" evidence="5">
    <location>
        <position position="107"/>
    </location>
</feature>
<evidence type="ECO:0000259" key="10">
    <source>
        <dbReference type="SMART" id="SM01274"/>
    </source>
</evidence>
<evidence type="ECO:0000313" key="12">
    <source>
        <dbReference type="Proteomes" id="UP000243688"/>
    </source>
</evidence>
<dbReference type="SUPFAM" id="SSF53223">
    <property type="entry name" value="Aminoacid dehydrogenase-like, N-terminal domain"/>
    <property type="match status" value="1"/>
</dbReference>
<dbReference type="SUPFAM" id="SSF51735">
    <property type="entry name" value="NAD(P)-binding Rossmann-fold domains"/>
    <property type="match status" value="1"/>
</dbReference>
<dbReference type="InterPro" id="IPR001891">
    <property type="entry name" value="Malic_OxRdtase"/>
</dbReference>
<dbReference type="GO" id="GO:0051287">
    <property type="term" value="F:NAD binding"/>
    <property type="evidence" value="ECO:0007669"/>
    <property type="project" value="InterPro"/>
</dbReference>
<dbReference type="SMART" id="SM01274">
    <property type="entry name" value="malic"/>
    <property type="match status" value="1"/>
</dbReference>
<dbReference type="AlphaFoldDB" id="A0A2A6DYV3"/>
<comment type="cofactor">
    <cofactor evidence="7">
        <name>Mg(2+)</name>
        <dbReference type="ChEBI" id="CHEBI:18420"/>
    </cofactor>
    <cofactor evidence="7">
        <name>Mn(2+)</name>
        <dbReference type="ChEBI" id="CHEBI:29035"/>
    </cofactor>
    <text evidence="7">Divalent metal cations. Prefers magnesium or manganese.</text>
</comment>
<evidence type="ECO:0000256" key="7">
    <source>
        <dbReference type="PIRSR" id="PIRSR000106-3"/>
    </source>
</evidence>
<dbReference type="InterPro" id="IPR045213">
    <property type="entry name" value="Malic_NAD-bd_bact_type"/>
</dbReference>
<gene>
    <name evidence="11" type="ORF">BLM47_10250</name>
</gene>
<evidence type="ECO:0000256" key="4">
    <source>
        <dbReference type="ARBA" id="ARBA00023002"/>
    </source>
</evidence>
<feature type="domain" description="Malic enzyme N-terminal" evidence="10">
    <location>
        <begin position="86"/>
        <end position="219"/>
    </location>
</feature>
<dbReference type="GO" id="GO:0046872">
    <property type="term" value="F:metal ion binding"/>
    <property type="evidence" value="ECO:0007669"/>
    <property type="project" value="UniProtKB-KW"/>
</dbReference>
<dbReference type="GO" id="GO:0016616">
    <property type="term" value="F:oxidoreductase activity, acting on the CH-OH group of donors, NAD or NADP as acceptor"/>
    <property type="evidence" value="ECO:0007669"/>
    <property type="project" value="InterPro"/>
</dbReference>
<dbReference type="CDD" id="cd05311">
    <property type="entry name" value="NAD_bind_2_malic_enz"/>
    <property type="match status" value="1"/>
</dbReference>
<dbReference type="EMBL" id="MOXJ01000025">
    <property type="protein sequence ID" value="PDO09872.1"/>
    <property type="molecule type" value="Genomic_DNA"/>
</dbReference>
<dbReference type="InterPro" id="IPR015884">
    <property type="entry name" value="Malic_enzyme_CS"/>
</dbReference>
<dbReference type="Proteomes" id="UP000243688">
    <property type="component" value="Unassembled WGS sequence"/>
</dbReference>
<evidence type="ECO:0000256" key="2">
    <source>
        <dbReference type="ARBA" id="ARBA00008785"/>
    </source>
</evidence>
<dbReference type="Pfam" id="PF00390">
    <property type="entry name" value="malic"/>
    <property type="match status" value="1"/>
</dbReference>
<feature type="binding site" evidence="7">
    <location>
        <position position="205"/>
    </location>
    <ligand>
        <name>a divalent metal cation</name>
        <dbReference type="ChEBI" id="CHEBI:60240"/>
    </ligand>
</feature>
<feature type="domain" description="Malic enzyme NAD-binding" evidence="9">
    <location>
        <begin position="231"/>
        <end position="453"/>
    </location>
</feature>
<dbReference type="FunFam" id="3.40.50.10380:FF:000003">
    <property type="entry name" value="NADP-dependent malic enzyme"/>
    <property type="match status" value="1"/>
</dbReference>
<evidence type="ECO:0000259" key="9">
    <source>
        <dbReference type="SMART" id="SM00919"/>
    </source>
</evidence>
<evidence type="ECO:0000256" key="1">
    <source>
        <dbReference type="ARBA" id="ARBA00001936"/>
    </source>
</evidence>
<feature type="active site" description="Proton acceptor" evidence="5">
    <location>
        <position position="162"/>
    </location>
</feature>
<evidence type="ECO:0000256" key="5">
    <source>
        <dbReference type="PIRSR" id="PIRSR000106-1"/>
    </source>
</evidence>
<name>A0A2A6DYV3_9BACL</name>
<dbReference type="SMART" id="SM00919">
    <property type="entry name" value="Malic_M"/>
    <property type="match status" value="1"/>
</dbReference>
<dbReference type="PANTHER" id="PTHR43237">
    <property type="entry name" value="NADP-DEPENDENT MALIC ENZYME"/>
    <property type="match status" value="1"/>
</dbReference>
<comment type="caution">
    <text evidence="11">The sequence shown here is derived from an EMBL/GenBank/DDBJ whole genome shotgun (WGS) entry which is preliminary data.</text>
</comment>
<dbReference type="InterPro" id="IPR046346">
    <property type="entry name" value="Aminoacid_DH-like_N_sf"/>
</dbReference>
<dbReference type="Gene3D" id="3.40.50.720">
    <property type="entry name" value="NAD(P)-binding Rossmann-like Domain"/>
    <property type="match status" value="1"/>
</dbReference>
<reference evidence="11 12" key="1">
    <citation type="submission" date="2016-12" db="EMBL/GenBank/DDBJ databases">
        <title>Candidatus Reconcilibacillus cellulovorans genome.</title>
        <authorList>
            <person name="Kolinko S."/>
            <person name="Wu Y.-W."/>
            <person name="Tachea F."/>
            <person name="Denzel E."/>
            <person name="Hiras J."/>
            <person name="Baecker N."/>
            <person name="Chan L.J."/>
            <person name="Eichorst S.A."/>
            <person name="Frey D."/>
            <person name="Adams P.D."/>
            <person name="Pray T."/>
            <person name="Tanjore D."/>
            <person name="Petzold C.J."/>
            <person name="Gladden J.M."/>
            <person name="Simmons B.A."/>
            <person name="Singer S.W."/>
        </authorList>
    </citation>
    <scope>NUCLEOTIDE SEQUENCE [LARGE SCALE GENOMIC DNA]</scope>
    <source>
        <strain evidence="11">JTherm</strain>
    </source>
</reference>
<evidence type="ECO:0000256" key="3">
    <source>
        <dbReference type="ARBA" id="ARBA00022723"/>
    </source>
</evidence>
<dbReference type="PANTHER" id="PTHR43237:SF4">
    <property type="entry name" value="NADP-DEPENDENT MALIC ENZYME"/>
    <property type="match status" value="1"/>
</dbReference>
<comment type="cofactor">
    <cofactor evidence="1">
        <name>Mn(2+)</name>
        <dbReference type="ChEBI" id="CHEBI:29035"/>
    </cofactor>
</comment>
<feature type="binding site" evidence="7">
    <location>
        <position position="204"/>
    </location>
    <ligand>
        <name>a divalent metal cation</name>
        <dbReference type="ChEBI" id="CHEBI:60240"/>
    </ligand>
</feature>
<dbReference type="FunFam" id="3.40.50.720:FF:000095">
    <property type="entry name" value="NADP-dependent malic enzyme"/>
    <property type="match status" value="1"/>
</dbReference>
<dbReference type="InterPro" id="IPR012301">
    <property type="entry name" value="Malic_N_dom"/>
</dbReference>
<feature type="binding site" evidence="7">
    <location>
        <position position="230"/>
    </location>
    <ligand>
        <name>a divalent metal cation</name>
        <dbReference type="ChEBI" id="CHEBI:60240"/>
    </ligand>
</feature>
<dbReference type="InterPro" id="IPR037062">
    <property type="entry name" value="Malic_N_dom_sf"/>
</dbReference>
<keyword evidence="3 7" id="KW-0479">Metal-binding</keyword>
<proteinExistence type="inferred from homology"/>
<evidence type="ECO:0000256" key="8">
    <source>
        <dbReference type="RuleBase" id="RU003427"/>
    </source>
</evidence>
<evidence type="ECO:0000256" key="6">
    <source>
        <dbReference type="PIRSR" id="PIRSR000106-2"/>
    </source>
</evidence>
<dbReference type="Pfam" id="PF03949">
    <property type="entry name" value="Malic_M"/>
    <property type="match status" value="2"/>
</dbReference>
<accession>A0A2A6DYV3</accession>
<dbReference type="InterPro" id="IPR036291">
    <property type="entry name" value="NAD(P)-bd_dom_sf"/>
</dbReference>
<dbReference type="GO" id="GO:0004470">
    <property type="term" value="F:malic enzyme activity"/>
    <property type="evidence" value="ECO:0007669"/>
    <property type="project" value="InterPro"/>
</dbReference>
<dbReference type="InterPro" id="IPR051674">
    <property type="entry name" value="Malate_Decarboxylase"/>
</dbReference>
<sequence>MNASMILRIEIDQTVSGFGEVAAAIGKAGGDIVSVDVIRPGKRSSVRDLTVDAHEAAFDRIADAVRNLPGVRLINVSDRTFLAHLGGKISIHPNIPIKNRDDLSRVYTPGVARVCLAIRDEPNKAFSLTIRRNTVAIVTDGTAVLGLGDIGPLAALPVMEGKAMLFKQLAGVDAFPICLDTKDTEEIIRIVKAIAPGFGGINLEDISSPRCFEIERRLAEELDIPVFHDDQHGTAVVALAGLINALKVVGKRMEDVTVVVNGAGAAGVACCEMLLTAGVRRLIVVDREGALEKGKTYANPAWQRLVERPQVVDCRGSLSDVIEGADVFIGVSVGGVLTVDHIRKMARDPIVFALANPNPEIQPELAEPHVRVLATGRSDYPNQINNVLCFPGIFRGALDCRAKTINEAMKLAAAHAIASVVTDEERNEQYIIPSIFNDQVVARVRRAVVEAALRTGVARRIPPDFRDDLSYGPENG</sequence>
<protein>
    <submittedName>
        <fullName evidence="11">NAD-dependent malic enzyme</fullName>
    </submittedName>
</protein>
<dbReference type="PIRSF" id="PIRSF000106">
    <property type="entry name" value="ME"/>
    <property type="match status" value="1"/>
</dbReference>
<dbReference type="PROSITE" id="PS00331">
    <property type="entry name" value="MALIC_ENZYMES"/>
    <property type="match status" value="1"/>
</dbReference>
<keyword evidence="4" id="KW-0560">Oxidoreductase</keyword>
<organism evidence="11 12">
    <name type="scientific">Candidatus Reconcilbacillus cellulovorans</name>
    <dbReference type="NCBI Taxonomy" id="1906605"/>
    <lineage>
        <taxon>Bacteria</taxon>
        <taxon>Bacillati</taxon>
        <taxon>Bacillota</taxon>
        <taxon>Bacilli</taxon>
        <taxon>Bacillales</taxon>
        <taxon>Paenibacillaceae</taxon>
        <taxon>Candidatus Reconcilbacillus</taxon>
    </lineage>
</organism>
<dbReference type="PRINTS" id="PR00072">
    <property type="entry name" value="MALOXRDTASE"/>
</dbReference>
<dbReference type="InterPro" id="IPR012302">
    <property type="entry name" value="Malic_NAD-bd"/>
</dbReference>
<dbReference type="Gene3D" id="3.40.50.10380">
    <property type="entry name" value="Malic enzyme, N-terminal domain"/>
    <property type="match status" value="1"/>
</dbReference>
<evidence type="ECO:0000313" key="11">
    <source>
        <dbReference type="EMBL" id="PDO09872.1"/>
    </source>
</evidence>
<feature type="binding site" evidence="6">
    <location>
        <position position="385"/>
    </location>
    <ligand>
        <name>(S)-malate</name>
        <dbReference type="ChEBI" id="CHEBI:15589"/>
    </ligand>
</feature>
<comment type="similarity">
    <text evidence="2 8">Belongs to the malic enzymes family.</text>
</comment>
<feature type="binding site" evidence="6">
    <location>
        <position position="356"/>
    </location>
    <ligand>
        <name>(S)-malate</name>
        <dbReference type="ChEBI" id="CHEBI:15589"/>
    </ligand>
</feature>